<protein>
    <recommendedName>
        <fullName evidence="1">HTH cro/C1-type domain-containing protein</fullName>
    </recommendedName>
</protein>
<feature type="domain" description="HTH cro/C1-type" evidence="1">
    <location>
        <begin position="10"/>
        <end position="64"/>
    </location>
</feature>
<evidence type="ECO:0000313" key="2">
    <source>
        <dbReference type="EMBL" id="EME72096.1"/>
    </source>
</evidence>
<comment type="caution">
    <text evidence="2">The sequence shown here is derived from an EMBL/GenBank/DDBJ whole genome shotgun (WGS) entry which is preliminary data.</text>
</comment>
<dbReference type="AlphaFoldDB" id="M5NVY8"/>
<dbReference type="GO" id="GO:0003677">
    <property type="term" value="F:DNA binding"/>
    <property type="evidence" value="ECO:0007669"/>
    <property type="project" value="InterPro"/>
</dbReference>
<accession>M5NVY8</accession>
<organism evidence="2 3">
    <name type="scientific">Bacillus sonorensis L12</name>
    <dbReference type="NCBI Taxonomy" id="1274524"/>
    <lineage>
        <taxon>Bacteria</taxon>
        <taxon>Bacillati</taxon>
        <taxon>Bacillota</taxon>
        <taxon>Bacilli</taxon>
        <taxon>Bacillales</taxon>
        <taxon>Bacillaceae</taxon>
        <taxon>Bacillus</taxon>
    </lineage>
</organism>
<dbReference type="CDD" id="cd00093">
    <property type="entry name" value="HTH_XRE"/>
    <property type="match status" value="1"/>
</dbReference>
<dbReference type="Gene3D" id="1.10.260.40">
    <property type="entry name" value="lambda repressor-like DNA-binding domains"/>
    <property type="match status" value="1"/>
</dbReference>
<gene>
    <name evidence="2" type="ORF">BSONL12_23747</name>
</gene>
<evidence type="ECO:0000313" key="3">
    <source>
        <dbReference type="Proteomes" id="UP000011907"/>
    </source>
</evidence>
<dbReference type="STRING" id="1274524.BSONL12_23747"/>
<reference evidence="2 3" key="1">
    <citation type="journal article" date="2013" name="Genome Announc.">
        <title>Draft Whole-Genome Sequence of Bacillus sonorensis Strain L12, a Source of Nonribosomal Lipopeptides.</title>
        <authorList>
            <person name="Adimpong D.B."/>
            <person name="Sorensen K.I."/>
            <person name="Nielsen D.S."/>
            <person name="Thorsen L."/>
            <person name="Rasmussen T.B."/>
            <person name="Derkx P.M."/>
            <person name="Jespersen L."/>
        </authorList>
    </citation>
    <scope>NUCLEOTIDE SEQUENCE [LARGE SCALE GENOMIC DNA]</scope>
    <source>
        <strain evidence="2 3">L12</strain>
    </source>
</reference>
<dbReference type="SMART" id="SM00530">
    <property type="entry name" value="HTH_XRE"/>
    <property type="match status" value="1"/>
</dbReference>
<dbReference type="InterPro" id="IPR010982">
    <property type="entry name" value="Lambda_DNA-bd_dom_sf"/>
</dbReference>
<name>M5NVY8_9BACI</name>
<dbReference type="RefSeq" id="WP_006640654.1">
    <property type="nucleotide sequence ID" value="NZ_AOFM01000024.1"/>
</dbReference>
<dbReference type="EMBL" id="AOFM01000024">
    <property type="protein sequence ID" value="EME72096.1"/>
    <property type="molecule type" value="Genomic_DNA"/>
</dbReference>
<proteinExistence type="predicted"/>
<sequence>MKKLIVRSRLNEVMKEKGIQSQKELAELVGTTEATISRFKTNTRYDITTLFLISRGLNVPIEDLFYVEEIEEEQ</sequence>
<dbReference type="InterPro" id="IPR001387">
    <property type="entry name" value="Cro/C1-type_HTH"/>
</dbReference>
<dbReference type="Pfam" id="PF13443">
    <property type="entry name" value="HTH_26"/>
    <property type="match status" value="1"/>
</dbReference>
<dbReference type="PROSITE" id="PS50943">
    <property type="entry name" value="HTH_CROC1"/>
    <property type="match status" value="1"/>
</dbReference>
<dbReference type="SUPFAM" id="SSF47413">
    <property type="entry name" value="lambda repressor-like DNA-binding domains"/>
    <property type="match status" value="1"/>
</dbReference>
<dbReference type="Proteomes" id="UP000011907">
    <property type="component" value="Unassembled WGS sequence"/>
</dbReference>
<evidence type="ECO:0000259" key="1">
    <source>
        <dbReference type="PROSITE" id="PS50943"/>
    </source>
</evidence>